<keyword evidence="3" id="KW-1185">Reference proteome</keyword>
<gene>
    <name evidence="2" type="ORF">BXYJ_LOCUS2742</name>
</gene>
<keyword evidence="1" id="KW-1133">Transmembrane helix</keyword>
<keyword evidence="1" id="KW-0472">Membrane</keyword>
<keyword evidence="1" id="KW-0812">Transmembrane</keyword>
<dbReference type="Proteomes" id="UP000582659">
    <property type="component" value="Unassembled WGS sequence"/>
</dbReference>
<evidence type="ECO:0000313" key="3">
    <source>
        <dbReference type="Proteomes" id="UP000659654"/>
    </source>
</evidence>
<comment type="caution">
    <text evidence="2">The sequence shown here is derived from an EMBL/GenBank/DDBJ whole genome shotgun (WGS) entry which is preliminary data.</text>
</comment>
<sequence>MDGFLLSEISAKELRAMSDELCELTEAYNKSAFSRGVELVTVLNSFIGFIVLISVFARKKKLTAHPNFKFVFCTGSRDIQRSSPPKEYAKRGERGVTRAIEVSRRPGEIARDSAKTCRVLGRDFTKAQRRIGGNFAKAWQRHLSIPQEASSRYRGVYKTWQKPFETQRRLVTGLADARRRLSKGSAKVQREIGGAEDFQYDLFFEF</sequence>
<feature type="transmembrane region" description="Helical" evidence="1">
    <location>
        <begin position="39"/>
        <end position="57"/>
    </location>
</feature>
<dbReference type="EMBL" id="CAJFDI010000001">
    <property type="protein sequence ID" value="CAD5212083.1"/>
    <property type="molecule type" value="Genomic_DNA"/>
</dbReference>
<evidence type="ECO:0000256" key="1">
    <source>
        <dbReference type="SAM" id="Phobius"/>
    </source>
</evidence>
<dbReference type="Proteomes" id="UP000659654">
    <property type="component" value="Unassembled WGS sequence"/>
</dbReference>
<evidence type="ECO:0000313" key="2">
    <source>
        <dbReference type="EMBL" id="CAD5212083.1"/>
    </source>
</evidence>
<organism evidence="2 3">
    <name type="scientific">Bursaphelenchus xylophilus</name>
    <name type="common">Pinewood nematode worm</name>
    <name type="synonym">Aphelenchoides xylophilus</name>
    <dbReference type="NCBI Taxonomy" id="6326"/>
    <lineage>
        <taxon>Eukaryota</taxon>
        <taxon>Metazoa</taxon>
        <taxon>Ecdysozoa</taxon>
        <taxon>Nematoda</taxon>
        <taxon>Chromadorea</taxon>
        <taxon>Rhabditida</taxon>
        <taxon>Tylenchina</taxon>
        <taxon>Tylenchomorpha</taxon>
        <taxon>Aphelenchoidea</taxon>
        <taxon>Aphelenchoididae</taxon>
        <taxon>Bursaphelenchus</taxon>
    </lineage>
</organism>
<dbReference type="EMBL" id="CAJFCV020000001">
    <property type="protein sequence ID" value="CAG9089763.1"/>
    <property type="molecule type" value="Genomic_DNA"/>
</dbReference>
<name>A0A7I8XLH4_BURXY</name>
<protein>
    <submittedName>
        <fullName evidence="2">(pine wood nematode) hypothetical protein</fullName>
    </submittedName>
</protein>
<accession>A0A7I8XLH4</accession>
<proteinExistence type="predicted"/>
<reference evidence="2" key="1">
    <citation type="submission" date="2020-09" db="EMBL/GenBank/DDBJ databases">
        <authorList>
            <person name="Kikuchi T."/>
        </authorList>
    </citation>
    <scope>NUCLEOTIDE SEQUENCE</scope>
    <source>
        <strain evidence="2">Ka4C1</strain>
    </source>
</reference>
<dbReference type="AlphaFoldDB" id="A0A7I8XLH4"/>